<name>A0A1R1PYS7_ZANCU</name>
<sequence>MLERLLEILPVLLSILARRDDRISLVAYCILIIFKTNSPPNPKTTDPTFDVYDRNKSIDVFVPVALDVFFFLLCSSSACDFLASFSATSVSALLLLLSCRFNDSKPNVGLFRLRLCISKCLSFSSNESRIFGKVRLRLCEEIGLCLSASKSSSATVFPRLRLFAQGLIGSATNCSKRTLLSLRLSNSSVVFRDLFSTKRFWLSSRCFEEFFKSNEIVLELADNLRIVLILASFCSFTAGFVVTAALPVFHEFKESLFNGLIHCSTFVEGTVSGQTRGRIVDDVNFNPSSVLTVAGWVM</sequence>
<evidence type="ECO:0000313" key="3">
    <source>
        <dbReference type="Proteomes" id="UP000188320"/>
    </source>
</evidence>
<comment type="caution">
    <text evidence="2">The sequence shown here is derived from an EMBL/GenBank/DDBJ whole genome shotgun (WGS) entry which is preliminary data.</text>
</comment>
<evidence type="ECO:0000256" key="1">
    <source>
        <dbReference type="SAM" id="Phobius"/>
    </source>
</evidence>
<evidence type="ECO:0000313" key="2">
    <source>
        <dbReference type="EMBL" id="OMH86112.1"/>
    </source>
</evidence>
<gene>
    <name evidence="2" type="ORF">AX774_g342</name>
</gene>
<accession>A0A1R1PYS7</accession>
<dbReference type="EMBL" id="LSSK01000017">
    <property type="protein sequence ID" value="OMH86112.1"/>
    <property type="molecule type" value="Genomic_DNA"/>
</dbReference>
<keyword evidence="3" id="KW-1185">Reference proteome</keyword>
<protein>
    <submittedName>
        <fullName evidence="2">Uncharacterized protein</fullName>
    </submittedName>
</protein>
<keyword evidence="1" id="KW-0812">Transmembrane</keyword>
<dbReference type="Proteomes" id="UP000188320">
    <property type="component" value="Unassembled WGS sequence"/>
</dbReference>
<proteinExistence type="predicted"/>
<dbReference type="AlphaFoldDB" id="A0A1R1PYS7"/>
<feature type="transmembrane region" description="Helical" evidence="1">
    <location>
        <begin position="226"/>
        <end position="249"/>
    </location>
</feature>
<organism evidence="2 3">
    <name type="scientific">Zancudomyces culisetae</name>
    <name type="common">Gut fungus</name>
    <name type="synonym">Smittium culisetae</name>
    <dbReference type="NCBI Taxonomy" id="1213189"/>
    <lineage>
        <taxon>Eukaryota</taxon>
        <taxon>Fungi</taxon>
        <taxon>Fungi incertae sedis</taxon>
        <taxon>Zoopagomycota</taxon>
        <taxon>Kickxellomycotina</taxon>
        <taxon>Harpellomycetes</taxon>
        <taxon>Harpellales</taxon>
        <taxon>Legeriomycetaceae</taxon>
        <taxon>Zancudomyces</taxon>
    </lineage>
</organism>
<keyword evidence="1" id="KW-1133">Transmembrane helix</keyword>
<reference evidence="3" key="1">
    <citation type="submission" date="2017-01" db="EMBL/GenBank/DDBJ databases">
        <authorList>
            <person name="Wang Y."/>
            <person name="White M."/>
            <person name="Kvist S."/>
            <person name="Moncalvo J.-M."/>
        </authorList>
    </citation>
    <scope>NUCLEOTIDE SEQUENCE [LARGE SCALE GENOMIC DNA]</scope>
    <source>
        <strain evidence="3">COL-18-3</strain>
    </source>
</reference>
<keyword evidence="1" id="KW-0472">Membrane</keyword>